<dbReference type="SMART" id="SM00829">
    <property type="entry name" value="PKS_ER"/>
    <property type="match status" value="1"/>
</dbReference>
<keyword evidence="2" id="KW-0547">Nucleotide-binding</keyword>
<dbReference type="Pfam" id="PF08240">
    <property type="entry name" value="ADH_N"/>
    <property type="match status" value="1"/>
</dbReference>
<dbReference type="EMBL" id="KV907501">
    <property type="protein sequence ID" value="OOF94962.1"/>
    <property type="molecule type" value="Genomic_DNA"/>
</dbReference>
<dbReference type="InterPro" id="IPR013154">
    <property type="entry name" value="ADH-like_N"/>
</dbReference>
<evidence type="ECO:0000256" key="2">
    <source>
        <dbReference type="ARBA" id="ARBA00022741"/>
    </source>
</evidence>
<keyword evidence="6" id="KW-1185">Reference proteome</keyword>
<reference evidence="6" key="1">
    <citation type="journal article" date="2017" name="Genome Biol.">
        <title>Comparative genomics reveals high biological diversity and specific adaptations in the industrially and medically important fungal genus Aspergillus.</title>
        <authorList>
            <person name="de Vries R.P."/>
            <person name="Riley R."/>
            <person name="Wiebenga A."/>
            <person name="Aguilar-Osorio G."/>
            <person name="Amillis S."/>
            <person name="Uchima C.A."/>
            <person name="Anderluh G."/>
            <person name="Asadollahi M."/>
            <person name="Askin M."/>
            <person name="Barry K."/>
            <person name="Battaglia E."/>
            <person name="Bayram O."/>
            <person name="Benocci T."/>
            <person name="Braus-Stromeyer S.A."/>
            <person name="Caldana C."/>
            <person name="Canovas D."/>
            <person name="Cerqueira G.C."/>
            <person name="Chen F."/>
            <person name="Chen W."/>
            <person name="Choi C."/>
            <person name="Clum A."/>
            <person name="Dos Santos R.A."/>
            <person name="Damasio A.R."/>
            <person name="Diallinas G."/>
            <person name="Emri T."/>
            <person name="Fekete E."/>
            <person name="Flipphi M."/>
            <person name="Freyberg S."/>
            <person name="Gallo A."/>
            <person name="Gournas C."/>
            <person name="Habgood R."/>
            <person name="Hainaut M."/>
            <person name="Harispe M.L."/>
            <person name="Henrissat B."/>
            <person name="Hilden K.S."/>
            <person name="Hope R."/>
            <person name="Hossain A."/>
            <person name="Karabika E."/>
            <person name="Karaffa L."/>
            <person name="Karanyi Z."/>
            <person name="Krasevec N."/>
            <person name="Kuo A."/>
            <person name="Kusch H."/>
            <person name="LaButti K."/>
            <person name="Lagendijk E.L."/>
            <person name="Lapidus A."/>
            <person name="Levasseur A."/>
            <person name="Lindquist E."/>
            <person name="Lipzen A."/>
            <person name="Logrieco A.F."/>
            <person name="MacCabe A."/>
            <person name="Maekelae M.R."/>
            <person name="Malavazi I."/>
            <person name="Melin P."/>
            <person name="Meyer V."/>
            <person name="Mielnichuk N."/>
            <person name="Miskei M."/>
            <person name="Molnar A.P."/>
            <person name="Mule G."/>
            <person name="Ngan C.Y."/>
            <person name="Orejas M."/>
            <person name="Orosz E."/>
            <person name="Ouedraogo J.P."/>
            <person name="Overkamp K.M."/>
            <person name="Park H.-S."/>
            <person name="Perrone G."/>
            <person name="Piumi F."/>
            <person name="Punt P.J."/>
            <person name="Ram A.F."/>
            <person name="Ramon A."/>
            <person name="Rauscher S."/>
            <person name="Record E."/>
            <person name="Riano-Pachon D.M."/>
            <person name="Robert V."/>
            <person name="Roehrig J."/>
            <person name="Ruller R."/>
            <person name="Salamov A."/>
            <person name="Salih N.S."/>
            <person name="Samson R.A."/>
            <person name="Sandor E."/>
            <person name="Sanguinetti M."/>
            <person name="Schuetze T."/>
            <person name="Sepcic K."/>
            <person name="Shelest E."/>
            <person name="Sherlock G."/>
            <person name="Sophianopoulou V."/>
            <person name="Squina F.M."/>
            <person name="Sun H."/>
            <person name="Susca A."/>
            <person name="Todd R.B."/>
            <person name="Tsang A."/>
            <person name="Unkles S.E."/>
            <person name="van de Wiele N."/>
            <person name="van Rossen-Uffink D."/>
            <person name="Oliveira J.V."/>
            <person name="Vesth T.C."/>
            <person name="Visser J."/>
            <person name="Yu J.-H."/>
            <person name="Zhou M."/>
            <person name="Andersen M.R."/>
            <person name="Archer D.B."/>
            <person name="Baker S.E."/>
            <person name="Benoit I."/>
            <person name="Brakhage A.A."/>
            <person name="Braus G.H."/>
            <person name="Fischer R."/>
            <person name="Frisvad J.C."/>
            <person name="Goldman G.H."/>
            <person name="Houbraken J."/>
            <person name="Oakley B."/>
            <person name="Pocsi I."/>
            <person name="Scazzocchio C."/>
            <person name="Seiboth B."/>
            <person name="vanKuyk P.A."/>
            <person name="Wortman J."/>
            <person name="Dyer P.S."/>
            <person name="Grigoriev I.V."/>
        </authorList>
    </citation>
    <scope>NUCLEOTIDE SEQUENCE [LARGE SCALE GENOMIC DNA]</scope>
    <source>
        <strain evidence="6">ITEM 5010</strain>
    </source>
</reference>
<evidence type="ECO:0000313" key="6">
    <source>
        <dbReference type="Proteomes" id="UP000188318"/>
    </source>
</evidence>
<dbReference type="Gene3D" id="3.90.180.10">
    <property type="entry name" value="Medium-chain alcohol dehydrogenases, catalytic domain"/>
    <property type="match status" value="1"/>
</dbReference>
<sequence>MKEIINLPGPSTKLIDSPIPTITDDQVLIKVVVSGSNPKDWKVAELANDPNSAFFERYAHVRQGVNQGDDIAGVVVKVGKNVVEFKEGDRVAAFHEMLAPGGSYAEYAVAWAHTTFHLPKEVSFEEAATIPLAALTAVISLYHHHAFPLPWSPPTTTHTPFLIYGASTAVGSFAIKLAVASNIHPIIAIAGAGSSYVETLLDPSKGDKVIDYRPGIDSVVEKIKSALSPSTSPETLTKDPLILNNALDTIISETSISTIKQVLNHAGGKVNTVLPLPSPDSYPATIEATNTWVSAAHEGVNGVDCRDLCFVFCRWFTRALAFEGQGQGQGRKFSGHPFEVRAGGLSGVEGAMRDLRDGKASAVKFVFRVGETPGLGSL</sequence>
<dbReference type="OMA" id="DCRDLCF"/>
<accession>A0A1R3RKF6</accession>
<keyword evidence="3" id="KW-0560">Oxidoreductase</keyword>
<proteinExistence type="inferred from homology"/>
<feature type="domain" description="Enoyl reductase (ER)" evidence="4">
    <location>
        <begin position="9"/>
        <end position="363"/>
    </location>
</feature>
<dbReference type="CDD" id="cd08249">
    <property type="entry name" value="enoyl_reductase_like"/>
    <property type="match status" value="1"/>
</dbReference>
<protein>
    <recommendedName>
        <fullName evidence="4">Enoyl reductase (ER) domain-containing protein</fullName>
    </recommendedName>
</protein>
<dbReference type="InterPro" id="IPR047122">
    <property type="entry name" value="Trans-enoyl_RdTase-like"/>
</dbReference>
<dbReference type="GO" id="GO:0016651">
    <property type="term" value="F:oxidoreductase activity, acting on NAD(P)H"/>
    <property type="evidence" value="ECO:0007669"/>
    <property type="project" value="InterPro"/>
</dbReference>
<dbReference type="Gene3D" id="3.40.50.720">
    <property type="entry name" value="NAD(P)-binding Rossmann-like Domain"/>
    <property type="match status" value="1"/>
</dbReference>
<dbReference type="PANTHER" id="PTHR45348:SF5">
    <property type="entry name" value="OXIDOREDUCTASE, PUTATIVE (AFU_ORTHOLOGUE AFUA_8G01420)-RELATED"/>
    <property type="match status" value="1"/>
</dbReference>
<gene>
    <name evidence="5" type="ORF">ASPCADRAFT_131532</name>
</gene>
<evidence type="ECO:0000256" key="1">
    <source>
        <dbReference type="ARBA" id="ARBA00008072"/>
    </source>
</evidence>
<evidence type="ECO:0000256" key="3">
    <source>
        <dbReference type="ARBA" id="ARBA00023002"/>
    </source>
</evidence>
<dbReference type="GO" id="GO:0000166">
    <property type="term" value="F:nucleotide binding"/>
    <property type="evidence" value="ECO:0007669"/>
    <property type="project" value="UniProtKB-KW"/>
</dbReference>
<dbReference type="SUPFAM" id="SSF50129">
    <property type="entry name" value="GroES-like"/>
    <property type="match status" value="1"/>
</dbReference>
<dbReference type="InterPro" id="IPR011032">
    <property type="entry name" value="GroES-like_sf"/>
</dbReference>
<comment type="similarity">
    <text evidence="1">Belongs to the zinc-containing alcohol dehydrogenase family.</text>
</comment>
<dbReference type="InterPro" id="IPR020843">
    <property type="entry name" value="ER"/>
</dbReference>
<evidence type="ECO:0000313" key="5">
    <source>
        <dbReference type="EMBL" id="OOF94962.1"/>
    </source>
</evidence>
<dbReference type="OrthoDB" id="3233595at2759"/>
<evidence type="ECO:0000259" key="4">
    <source>
        <dbReference type="SMART" id="SM00829"/>
    </source>
</evidence>
<dbReference type="AlphaFoldDB" id="A0A1R3RKF6"/>
<organism evidence="5 6">
    <name type="scientific">Aspergillus carbonarius (strain ITEM 5010)</name>
    <dbReference type="NCBI Taxonomy" id="602072"/>
    <lineage>
        <taxon>Eukaryota</taxon>
        <taxon>Fungi</taxon>
        <taxon>Dikarya</taxon>
        <taxon>Ascomycota</taxon>
        <taxon>Pezizomycotina</taxon>
        <taxon>Eurotiomycetes</taxon>
        <taxon>Eurotiomycetidae</taxon>
        <taxon>Eurotiales</taxon>
        <taxon>Aspergillaceae</taxon>
        <taxon>Aspergillus</taxon>
        <taxon>Aspergillus subgen. Circumdati</taxon>
    </lineage>
</organism>
<dbReference type="Proteomes" id="UP000188318">
    <property type="component" value="Unassembled WGS sequence"/>
</dbReference>
<name>A0A1R3RKF6_ASPC5</name>
<dbReference type="PANTHER" id="PTHR45348">
    <property type="entry name" value="HYPOTHETICAL OXIDOREDUCTASE (EUROFUNG)"/>
    <property type="match status" value="1"/>
</dbReference>
<dbReference type="VEuPathDB" id="FungiDB:ASPCADRAFT_131532"/>
<dbReference type="STRING" id="602072.A0A1R3RKF6"/>